<dbReference type="Pfam" id="PF02441">
    <property type="entry name" value="Flavoprotein"/>
    <property type="match status" value="1"/>
</dbReference>
<dbReference type="EMBL" id="CAEZZE010000006">
    <property type="protein sequence ID" value="CAB4742579.1"/>
    <property type="molecule type" value="Genomic_DNA"/>
</dbReference>
<proteinExistence type="inferred from homology"/>
<feature type="domain" description="Flavoprotein" evidence="3">
    <location>
        <begin position="7"/>
        <end position="152"/>
    </location>
</feature>
<dbReference type="InterPro" id="IPR035929">
    <property type="entry name" value="CoaB-like_sf"/>
</dbReference>
<dbReference type="GO" id="GO:0004633">
    <property type="term" value="F:phosphopantothenoylcysteine decarboxylase activity"/>
    <property type="evidence" value="ECO:0007669"/>
    <property type="project" value="InterPro"/>
</dbReference>
<dbReference type="PANTHER" id="PTHR14359:SF6">
    <property type="entry name" value="PHOSPHOPANTOTHENOYLCYSTEINE DECARBOXYLASE"/>
    <property type="match status" value="1"/>
</dbReference>
<evidence type="ECO:0000256" key="1">
    <source>
        <dbReference type="ARBA" id="ARBA00022793"/>
    </source>
</evidence>
<dbReference type="HAMAP" id="MF_02225">
    <property type="entry name" value="CoaBC"/>
    <property type="match status" value="1"/>
</dbReference>
<dbReference type="InterPro" id="IPR005252">
    <property type="entry name" value="CoaBC"/>
</dbReference>
<sequence length="394" mass="41830">MQGLGREIVLGVGGGIAAYKSCDLLRRLLDLDFKVTVVPTPSSLNFVGAATWEALSGRRVTTEVFQSVEEVRHVSLAKKADFLIIAPATADLMARIAAGRADDLLTNVVLAASVPTLIVPAMHPQMWSNPATLENVATLRARGYTVLDPEIGALTSGDIGQGRFPSTPNIISAFKSVIGESEDLKGRKILITAGGTREPIDPVRFIGNRSSGKQGYAVARAALSRGADVTLISANVHLSDIPGVETIKVETAAQMHQALNENFAATNVLVMSAAVADARPLHNADGKIKKKDFTAIELIENPDLLASIAAAKKSQVIIAFAAETKLDTEGAKEKMVRKSADILYLNDVSGGDIFNSETTHGQIITRDGKVIEVAETTKDTLAHQLLSEALHKLG</sequence>
<dbReference type="SUPFAM" id="SSF102645">
    <property type="entry name" value="CoaB-like"/>
    <property type="match status" value="1"/>
</dbReference>
<dbReference type="GO" id="GO:0004632">
    <property type="term" value="F:phosphopantothenate--cysteine ligase activity"/>
    <property type="evidence" value="ECO:0007669"/>
    <property type="project" value="InterPro"/>
</dbReference>
<dbReference type="InterPro" id="IPR036551">
    <property type="entry name" value="Flavin_trans-like"/>
</dbReference>
<reference evidence="5" key="1">
    <citation type="submission" date="2020-05" db="EMBL/GenBank/DDBJ databases">
        <authorList>
            <person name="Chiriac C."/>
            <person name="Salcher M."/>
            <person name="Ghai R."/>
            <person name="Kavagutti S V."/>
        </authorList>
    </citation>
    <scope>NUCLEOTIDE SEQUENCE</scope>
</reference>
<evidence type="ECO:0000259" key="3">
    <source>
        <dbReference type="Pfam" id="PF02441"/>
    </source>
</evidence>
<dbReference type="Pfam" id="PF04127">
    <property type="entry name" value="DFP"/>
    <property type="match status" value="1"/>
</dbReference>
<dbReference type="AlphaFoldDB" id="A0A6J6T8B1"/>
<evidence type="ECO:0000313" key="5">
    <source>
        <dbReference type="EMBL" id="CAB4742579.1"/>
    </source>
</evidence>
<evidence type="ECO:0000259" key="4">
    <source>
        <dbReference type="Pfam" id="PF04127"/>
    </source>
</evidence>
<protein>
    <submittedName>
        <fullName evidence="5">Unannotated protein</fullName>
    </submittedName>
</protein>
<dbReference type="PANTHER" id="PTHR14359">
    <property type="entry name" value="HOMO-OLIGOMERIC FLAVIN CONTAINING CYS DECARBOXYLASE FAMILY"/>
    <property type="match status" value="1"/>
</dbReference>
<dbReference type="SUPFAM" id="SSF52507">
    <property type="entry name" value="Homo-oligomeric flavin-containing Cys decarboxylases, HFCD"/>
    <property type="match status" value="1"/>
</dbReference>
<evidence type="ECO:0000256" key="2">
    <source>
        <dbReference type="ARBA" id="ARBA00023239"/>
    </source>
</evidence>
<dbReference type="GO" id="GO:0071513">
    <property type="term" value="C:phosphopantothenoylcysteine decarboxylase complex"/>
    <property type="evidence" value="ECO:0007669"/>
    <property type="project" value="TreeGrafter"/>
</dbReference>
<dbReference type="NCBIfam" id="TIGR00521">
    <property type="entry name" value="coaBC_dfp"/>
    <property type="match status" value="1"/>
</dbReference>
<dbReference type="Gene3D" id="3.40.50.10300">
    <property type="entry name" value="CoaB-like"/>
    <property type="match status" value="1"/>
</dbReference>
<feature type="domain" description="DNA/pantothenate metabolism flavoprotein C-terminal" evidence="4">
    <location>
        <begin position="184"/>
        <end position="389"/>
    </location>
</feature>
<gene>
    <name evidence="5" type="ORF">UFOPK2827_00088</name>
</gene>
<dbReference type="GO" id="GO:0015941">
    <property type="term" value="P:pantothenate catabolic process"/>
    <property type="evidence" value="ECO:0007669"/>
    <property type="project" value="InterPro"/>
</dbReference>
<dbReference type="InterPro" id="IPR007085">
    <property type="entry name" value="DNA/pantothenate-metab_flavo_C"/>
</dbReference>
<organism evidence="5">
    <name type="scientific">freshwater metagenome</name>
    <dbReference type="NCBI Taxonomy" id="449393"/>
    <lineage>
        <taxon>unclassified sequences</taxon>
        <taxon>metagenomes</taxon>
        <taxon>ecological metagenomes</taxon>
    </lineage>
</organism>
<dbReference type="Gene3D" id="3.40.50.1950">
    <property type="entry name" value="Flavin prenyltransferase-like"/>
    <property type="match status" value="1"/>
</dbReference>
<name>A0A6J6T8B1_9ZZZZ</name>
<keyword evidence="2" id="KW-0456">Lyase</keyword>
<dbReference type="GO" id="GO:0015937">
    <property type="term" value="P:coenzyme A biosynthetic process"/>
    <property type="evidence" value="ECO:0007669"/>
    <property type="project" value="InterPro"/>
</dbReference>
<dbReference type="GO" id="GO:0010181">
    <property type="term" value="F:FMN binding"/>
    <property type="evidence" value="ECO:0007669"/>
    <property type="project" value="InterPro"/>
</dbReference>
<dbReference type="InterPro" id="IPR003382">
    <property type="entry name" value="Flavoprotein"/>
</dbReference>
<accession>A0A6J6T8B1</accession>
<keyword evidence="1" id="KW-0210">Decarboxylase</keyword>